<evidence type="ECO:0000313" key="3">
    <source>
        <dbReference type="Proteomes" id="UP000005666"/>
    </source>
</evidence>
<evidence type="ECO:0000313" key="2">
    <source>
        <dbReference type="EMBL" id="CCE62626.1"/>
    </source>
</evidence>
<name>G8BQW4_TETPH</name>
<proteinExistence type="predicted"/>
<feature type="compositionally biased region" description="Basic residues" evidence="1">
    <location>
        <begin position="12"/>
        <end position="21"/>
    </location>
</feature>
<dbReference type="RefSeq" id="XP_003685060.1">
    <property type="nucleotide sequence ID" value="XM_003685012.1"/>
</dbReference>
<dbReference type="HOGENOM" id="CLU_960424_0_0_1"/>
<gene>
    <name evidence="2" type="primary">TPHA0C04770</name>
    <name evidence="2" type="ordered locus">TPHA_0C04770</name>
</gene>
<keyword evidence="3" id="KW-1185">Reference proteome</keyword>
<feature type="region of interest" description="Disordered" evidence="1">
    <location>
        <begin position="1"/>
        <end position="75"/>
    </location>
</feature>
<evidence type="ECO:0000256" key="1">
    <source>
        <dbReference type="SAM" id="MobiDB-lite"/>
    </source>
</evidence>
<sequence length="314" mass="34492">MAKTLAQGRKPGSGRKPGKGKTLREGRKPGSGRRRKDGSLGTAVNVHNATGGGKNIKNARSKKTTSTKAATAVASATAKPKRKYVKKKKPKTEDYLTTPISGFQTVHELAGPNGSLITMDSGNGVITNNNYNNNRNISSRDLEALDALRELTTSPTFTTFNDIPLRATSSAFNNASIQNMATMPLPRLDMLSQNQNNNLSQAQNNKFFSQRMMNLPKDDFMNNSTIQTKNLLNINQQNVPNINVELPHLHAIGDTMSFQNNISNNSFPMNTYQNTNMNLNLHSNVDQNGNANISHFMNNRNTDSMANNQYAYNG</sequence>
<feature type="compositionally biased region" description="Low complexity" evidence="1">
    <location>
        <begin position="66"/>
        <end position="75"/>
    </location>
</feature>
<reference evidence="2 3" key="1">
    <citation type="journal article" date="2011" name="Proc. Natl. Acad. Sci. U.S.A.">
        <title>Evolutionary erosion of yeast sex chromosomes by mating-type switching accidents.</title>
        <authorList>
            <person name="Gordon J.L."/>
            <person name="Armisen D."/>
            <person name="Proux-Wera E."/>
            <person name="Oheigeartaigh S.S."/>
            <person name="Byrne K.P."/>
            <person name="Wolfe K.H."/>
        </authorList>
    </citation>
    <scope>NUCLEOTIDE SEQUENCE [LARGE SCALE GENOMIC DNA]</scope>
    <source>
        <strain evidence="3">ATCC 24235 / CBS 4417 / NBRC 1672 / NRRL Y-8282 / UCD 70-5</strain>
    </source>
</reference>
<protein>
    <submittedName>
        <fullName evidence="2">Uncharacterized protein</fullName>
    </submittedName>
</protein>
<accession>G8BQW4</accession>
<dbReference type="AlphaFoldDB" id="G8BQW4"/>
<dbReference type="OMA" id="DSMANNQ"/>
<dbReference type="GeneID" id="11535288"/>
<dbReference type="eggNOG" id="ENOG502SC3B">
    <property type="taxonomic scope" value="Eukaryota"/>
</dbReference>
<dbReference type="EMBL" id="HE612858">
    <property type="protein sequence ID" value="CCE62626.1"/>
    <property type="molecule type" value="Genomic_DNA"/>
</dbReference>
<dbReference type="KEGG" id="tpf:TPHA_0C04770"/>
<dbReference type="Proteomes" id="UP000005666">
    <property type="component" value="Chromosome 3"/>
</dbReference>
<organism evidence="2 3">
    <name type="scientific">Tetrapisispora phaffii (strain ATCC 24235 / CBS 4417 / NBRC 1672 / NRRL Y-8282 / UCD 70-5)</name>
    <name type="common">Yeast</name>
    <name type="synonym">Fabospora phaffii</name>
    <dbReference type="NCBI Taxonomy" id="1071381"/>
    <lineage>
        <taxon>Eukaryota</taxon>
        <taxon>Fungi</taxon>
        <taxon>Dikarya</taxon>
        <taxon>Ascomycota</taxon>
        <taxon>Saccharomycotina</taxon>
        <taxon>Saccharomycetes</taxon>
        <taxon>Saccharomycetales</taxon>
        <taxon>Saccharomycetaceae</taxon>
        <taxon>Tetrapisispora</taxon>
    </lineage>
</organism>
<dbReference type="OrthoDB" id="4070651at2759"/>